<dbReference type="SUPFAM" id="SSF56655">
    <property type="entry name" value="Carbohydrate phosphatase"/>
    <property type="match status" value="1"/>
</dbReference>
<feature type="binding site" evidence="1">
    <location>
        <position position="65"/>
    </location>
    <ligand>
        <name>Mg(2+)</name>
        <dbReference type="ChEBI" id="CHEBI:18420"/>
        <label>1</label>
        <note>catalytic</note>
    </ligand>
</feature>
<feature type="binding site" evidence="1">
    <location>
        <position position="210"/>
    </location>
    <ligand>
        <name>Mg(2+)</name>
        <dbReference type="ChEBI" id="CHEBI:18420"/>
        <label>1</label>
        <note>catalytic</note>
    </ligand>
</feature>
<dbReference type="Proteomes" id="UP000177208">
    <property type="component" value="Unassembled WGS sequence"/>
</dbReference>
<reference evidence="2 3" key="1">
    <citation type="journal article" date="2016" name="Nat. Commun.">
        <title>Thousands of microbial genomes shed light on interconnected biogeochemical processes in an aquifer system.</title>
        <authorList>
            <person name="Anantharaman K."/>
            <person name="Brown C.T."/>
            <person name="Hug L.A."/>
            <person name="Sharon I."/>
            <person name="Castelle C.J."/>
            <person name="Probst A.J."/>
            <person name="Thomas B.C."/>
            <person name="Singh A."/>
            <person name="Wilkins M.J."/>
            <person name="Karaoz U."/>
            <person name="Brodie E.L."/>
            <person name="Williams K.H."/>
            <person name="Hubbard S.S."/>
            <person name="Banfield J.F."/>
        </authorList>
    </citation>
    <scope>NUCLEOTIDE SEQUENCE [LARGE SCALE GENOMIC DNA]</scope>
</reference>
<comment type="caution">
    <text evidence="2">The sequence shown here is derived from an EMBL/GenBank/DDBJ whole genome shotgun (WGS) entry which is preliminary data.</text>
</comment>
<dbReference type="CDD" id="cd01637">
    <property type="entry name" value="IMPase_like"/>
    <property type="match status" value="1"/>
</dbReference>
<dbReference type="Gene3D" id="3.30.540.10">
    <property type="entry name" value="Fructose-1,6-Bisphosphatase, subunit A, domain 1"/>
    <property type="match status" value="1"/>
</dbReference>
<evidence type="ECO:0000313" key="2">
    <source>
        <dbReference type="EMBL" id="OGK15149.1"/>
    </source>
</evidence>
<dbReference type="GO" id="GO:0006020">
    <property type="term" value="P:inositol metabolic process"/>
    <property type="evidence" value="ECO:0007669"/>
    <property type="project" value="TreeGrafter"/>
</dbReference>
<dbReference type="GO" id="GO:0008934">
    <property type="term" value="F:inositol monophosphate 1-phosphatase activity"/>
    <property type="evidence" value="ECO:0007669"/>
    <property type="project" value="TreeGrafter"/>
</dbReference>
<dbReference type="GO" id="GO:0046872">
    <property type="term" value="F:metal ion binding"/>
    <property type="evidence" value="ECO:0007669"/>
    <property type="project" value="UniProtKB-KW"/>
</dbReference>
<organism evidence="2 3">
    <name type="scientific">Candidatus Roizmanbacteria bacterium RIFCSPHIGHO2_01_FULL_39_12c</name>
    <dbReference type="NCBI Taxonomy" id="1802031"/>
    <lineage>
        <taxon>Bacteria</taxon>
        <taxon>Candidatus Roizmaniibacteriota</taxon>
    </lineage>
</organism>
<feature type="binding site" evidence="1">
    <location>
        <position position="83"/>
    </location>
    <ligand>
        <name>Mg(2+)</name>
        <dbReference type="ChEBI" id="CHEBI:18420"/>
        <label>1</label>
        <note>catalytic</note>
    </ligand>
</feature>
<dbReference type="InterPro" id="IPR000760">
    <property type="entry name" value="Inositol_monophosphatase-like"/>
</dbReference>
<keyword evidence="1" id="KW-0460">Magnesium</keyword>
<feature type="binding site" evidence="1">
    <location>
        <position position="84"/>
    </location>
    <ligand>
        <name>Mg(2+)</name>
        <dbReference type="ChEBI" id="CHEBI:18420"/>
        <label>1</label>
        <note>catalytic</note>
    </ligand>
</feature>
<evidence type="ECO:0000313" key="3">
    <source>
        <dbReference type="Proteomes" id="UP000177208"/>
    </source>
</evidence>
<protein>
    <recommendedName>
        <fullName evidence="4">Inositol-1-monophosphatase</fullName>
    </recommendedName>
</protein>
<dbReference type="Pfam" id="PF00459">
    <property type="entry name" value="Inositol_P"/>
    <property type="match status" value="1"/>
</dbReference>
<proteinExistence type="predicted"/>
<dbReference type="PRINTS" id="PR00377">
    <property type="entry name" value="IMPHPHTASES"/>
</dbReference>
<dbReference type="EMBL" id="MFZG01000040">
    <property type="protein sequence ID" value="OGK15149.1"/>
    <property type="molecule type" value="Genomic_DNA"/>
</dbReference>
<gene>
    <name evidence="2" type="ORF">A2774_05695</name>
</gene>
<keyword evidence="1" id="KW-0479">Metal-binding</keyword>
<dbReference type="PANTHER" id="PTHR20854:SF4">
    <property type="entry name" value="INOSITOL-1-MONOPHOSPHATASE-RELATED"/>
    <property type="match status" value="1"/>
</dbReference>
<name>A0A1F7G8D0_9BACT</name>
<comment type="cofactor">
    <cofactor evidence="1">
        <name>Mg(2+)</name>
        <dbReference type="ChEBI" id="CHEBI:18420"/>
    </cofactor>
</comment>
<evidence type="ECO:0008006" key="4">
    <source>
        <dbReference type="Google" id="ProtNLM"/>
    </source>
</evidence>
<feature type="binding site" evidence="1">
    <location>
        <position position="81"/>
    </location>
    <ligand>
        <name>Mg(2+)</name>
        <dbReference type="ChEBI" id="CHEBI:18420"/>
        <label>1</label>
        <note>catalytic</note>
    </ligand>
</feature>
<evidence type="ECO:0000256" key="1">
    <source>
        <dbReference type="PIRSR" id="PIRSR600760-2"/>
    </source>
</evidence>
<accession>A0A1F7G8D0</accession>
<sequence length="268" mass="29741">MDYKEFIVNTLQESGEIAKSACGKVTGEAKKEDSNQVLTETDLEIGKLIISRIEKNYPGHNIIDEETGVKDKKSEFTWVTDPIDGTSNFASGIPTYGIMIGLLERDLPLVCGIALPSFNNIYYARKGKGAYCDGKRIYATKETQLLSVLVAYGIDGHKENPEFTKKEGSILTNIILNCRNLRSSNSCHDVAMVAKGSYGAYINQTQKIWDNVAEHLLVEEAGAKVTDIFGKPLDYNNPLKKIKEKFTFFAAPPRLHKQLLEIINQAAS</sequence>
<dbReference type="PANTHER" id="PTHR20854">
    <property type="entry name" value="INOSITOL MONOPHOSPHATASE"/>
    <property type="match status" value="1"/>
</dbReference>
<dbReference type="GO" id="GO:0007165">
    <property type="term" value="P:signal transduction"/>
    <property type="evidence" value="ECO:0007669"/>
    <property type="project" value="TreeGrafter"/>
</dbReference>
<dbReference type="AlphaFoldDB" id="A0A1F7G8D0"/>
<dbReference type="Gene3D" id="3.40.190.80">
    <property type="match status" value="1"/>
</dbReference>